<reference evidence="2 3" key="1">
    <citation type="journal article" date="2019" name="Sci. Rep.">
        <title>Orb-weaving spider Araneus ventricosus genome elucidates the spidroin gene catalogue.</title>
        <authorList>
            <person name="Kono N."/>
            <person name="Nakamura H."/>
            <person name="Ohtoshi R."/>
            <person name="Moran D.A.P."/>
            <person name="Shinohara A."/>
            <person name="Yoshida Y."/>
            <person name="Fujiwara M."/>
            <person name="Mori M."/>
            <person name="Tomita M."/>
            <person name="Arakawa K."/>
        </authorList>
    </citation>
    <scope>NUCLEOTIDE SEQUENCE [LARGE SCALE GENOMIC DNA]</scope>
</reference>
<feature type="compositionally biased region" description="Polar residues" evidence="1">
    <location>
        <begin position="50"/>
        <end position="96"/>
    </location>
</feature>
<dbReference type="EMBL" id="BGPR01045770">
    <property type="protein sequence ID" value="GBO22715.1"/>
    <property type="molecule type" value="Genomic_DNA"/>
</dbReference>
<proteinExistence type="predicted"/>
<dbReference type="Proteomes" id="UP000499080">
    <property type="component" value="Unassembled WGS sequence"/>
</dbReference>
<organism evidence="2 3">
    <name type="scientific">Araneus ventricosus</name>
    <name type="common">Orbweaver spider</name>
    <name type="synonym">Epeira ventricosa</name>
    <dbReference type="NCBI Taxonomy" id="182803"/>
    <lineage>
        <taxon>Eukaryota</taxon>
        <taxon>Metazoa</taxon>
        <taxon>Ecdysozoa</taxon>
        <taxon>Arthropoda</taxon>
        <taxon>Chelicerata</taxon>
        <taxon>Arachnida</taxon>
        <taxon>Araneae</taxon>
        <taxon>Araneomorphae</taxon>
        <taxon>Entelegynae</taxon>
        <taxon>Araneoidea</taxon>
        <taxon>Araneidae</taxon>
        <taxon>Araneus</taxon>
    </lineage>
</organism>
<dbReference type="AlphaFoldDB" id="A0A4Y2VBQ8"/>
<sequence>MRRMGPHASPMLPESVQVIGERPMFSHKLGDLARPILCNQADFRDDFVPPTSQQTNQNHPTGAITGTSRQAKSNQQQRTSRQAKSQQAASRSPSNP</sequence>
<gene>
    <name evidence="2" type="ORF">AVEN_147553_1</name>
</gene>
<keyword evidence="3" id="KW-1185">Reference proteome</keyword>
<evidence type="ECO:0000313" key="3">
    <source>
        <dbReference type="Proteomes" id="UP000499080"/>
    </source>
</evidence>
<accession>A0A4Y2VBQ8</accession>
<feature type="region of interest" description="Disordered" evidence="1">
    <location>
        <begin position="43"/>
        <end position="96"/>
    </location>
</feature>
<name>A0A4Y2VBQ8_ARAVE</name>
<evidence type="ECO:0000256" key="1">
    <source>
        <dbReference type="SAM" id="MobiDB-lite"/>
    </source>
</evidence>
<protein>
    <submittedName>
        <fullName evidence="2">Uncharacterized protein</fullName>
    </submittedName>
</protein>
<evidence type="ECO:0000313" key="2">
    <source>
        <dbReference type="EMBL" id="GBO22715.1"/>
    </source>
</evidence>
<comment type="caution">
    <text evidence="2">The sequence shown here is derived from an EMBL/GenBank/DDBJ whole genome shotgun (WGS) entry which is preliminary data.</text>
</comment>